<dbReference type="PANTHER" id="PTHR30136">
    <property type="entry name" value="HELIX-TURN-HELIX TRANSCRIPTIONAL REGULATOR, ICLR FAMILY"/>
    <property type="match status" value="1"/>
</dbReference>
<dbReference type="PROSITE" id="PS51077">
    <property type="entry name" value="HTH_ICLR"/>
    <property type="match status" value="1"/>
</dbReference>
<evidence type="ECO:0000313" key="7">
    <source>
        <dbReference type="Proteomes" id="UP001589755"/>
    </source>
</evidence>
<dbReference type="Gene3D" id="3.30.450.40">
    <property type="match status" value="1"/>
</dbReference>
<evidence type="ECO:0000256" key="1">
    <source>
        <dbReference type="ARBA" id="ARBA00023015"/>
    </source>
</evidence>
<dbReference type="SMART" id="SM00346">
    <property type="entry name" value="HTH_ICLR"/>
    <property type="match status" value="1"/>
</dbReference>
<dbReference type="PROSITE" id="PS51078">
    <property type="entry name" value="ICLR_ED"/>
    <property type="match status" value="1"/>
</dbReference>
<dbReference type="SUPFAM" id="SSF46785">
    <property type="entry name" value="Winged helix' DNA-binding domain"/>
    <property type="match status" value="1"/>
</dbReference>
<organism evidence="6 7">
    <name type="scientific">Chelativorans intermedius</name>
    <dbReference type="NCBI Taxonomy" id="515947"/>
    <lineage>
        <taxon>Bacteria</taxon>
        <taxon>Pseudomonadati</taxon>
        <taxon>Pseudomonadota</taxon>
        <taxon>Alphaproteobacteria</taxon>
        <taxon>Hyphomicrobiales</taxon>
        <taxon>Phyllobacteriaceae</taxon>
        <taxon>Chelativorans</taxon>
    </lineage>
</organism>
<evidence type="ECO:0000256" key="3">
    <source>
        <dbReference type="ARBA" id="ARBA00023163"/>
    </source>
</evidence>
<protein>
    <submittedName>
        <fullName evidence="6">IclR family transcriptional regulator</fullName>
    </submittedName>
</protein>
<evidence type="ECO:0000256" key="2">
    <source>
        <dbReference type="ARBA" id="ARBA00023125"/>
    </source>
</evidence>
<keyword evidence="1" id="KW-0805">Transcription regulation</keyword>
<reference evidence="6 7" key="1">
    <citation type="submission" date="2024-09" db="EMBL/GenBank/DDBJ databases">
        <authorList>
            <person name="Sun Q."/>
            <person name="Mori K."/>
        </authorList>
    </citation>
    <scope>NUCLEOTIDE SEQUENCE [LARGE SCALE GENOMIC DNA]</scope>
    <source>
        <strain evidence="6 7">CCM 8543</strain>
    </source>
</reference>
<dbReference type="Pfam" id="PF01614">
    <property type="entry name" value="IclR_C"/>
    <property type="match status" value="1"/>
</dbReference>
<dbReference type="InterPro" id="IPR036388">
    <property type="entry name" value="WH-like_DNA-bd_sf"/>
</dbReference>
<gene>
    <name evidence="6" type="ORF">ACFFJ2_03820</name>
</gene>
<dbReference type="InterPro" id="IPR005471">
    <property type="entry name" value="Tscrpt_reg_IclR_N"/>
</dbReference>
<dbReference type="PANTHER" id="PTHR30136:SF34">
    <property type="entry name" value="TRANSCRIPTIONAL REGULATOR"/>
    <property type="match status" value="1"/>
</dbReference>
<dbReference type="EMBL" id="JBHLXD010000004">
    <property type="protein sequence ID" value="MFC0207526.1"/>
    <property type="molecule type" value="Genomic_DNA"/>
</dbReference>
<dbReference type="InterPro" id="IPR014757">
    <property type="entry name" value="Tscrpt_reg_IclR_C"/>
</dbReference>
<dbReference type="InterPro" id="IPR050707">
    <property type="entry name" value="HTH_MetabolicPath_Reg"/>
</dbReference>
<keyword evidence="2" id="KW-0238">DNA-binding</keyword>
<sequence>MQVEEAREAAPNYVVPPVVRAIALLRHVAAGNRCRNISRTAKALNINRTTLIRLLATLEAEGILEAIPDEGGYRLGTGLIALASEALSERSILQVARPFLRQLVKELNLSAHLGVLEGREIVYLARETPNSHLASTVREGTRLPAHATTIGRILLAELPQKTLRQLYAGQPMEAFTSKTRTTLAELEAQLQADRARGVAWSVANFEPDIGSAAVAVFDHQARAVGAINVTGHASIFAEGSPQVDAIERALKSAARAMSEALGYRGWAADQL</sequence>
<proteinExistence type="predicted"/>
<evidence type="ECO:0000259" key="5">
    <source>
        <dbReference type="PROSITE" id="PS51078"/>
    </source>
</evidence>
<keyword evidence="7" id="KW-1185">Reference proteome</keyword>
<evidence type="ECO:0000313" key="6">
    <source>
        <dbReference type="EMBL" id="MFC0207526.1"/>
    </source>
</evidence>
<feature type="domain" description="HTH iclR-type" evidence="4">
    <location>
        <begin position="15"/>
        <end position="77"/>
    </location>
</feature>
<dbReference type="SUPFAM" id="SSF55781">
    <property type="entry name" value="GAF domain-like"/>
    <property type="match status" value="1"/>
</dbReference>
<dbReference type="Proteomes" id="UP001589755">
    <property type="component" value="Unassembled WGS sequence"/>
</dbReference>
<dbReference type="InterPro" id="IPR029016">
    <property type="entry name" value="GAF-like_dom_sf"/>
</dbReference>
<dbReference type="RefSeq" id="WP_261519213.1">
    <property type="nucleotide sequence ID" value="NZ_JAODNW010000003.1"/>
</dbReference>
<keyword evidence="3" id="KW-0804">Transcription</keyword>
<dbReference type="Pfam" id="PF09339">
    <property type="entry name" value="HTH_IclR"/>
    <property type="match status" value="1"/>
</dbReference>
<dbReference type="InterPro" id="IPR036390">
    <property type="entry name" value="WH_DNA-bd_sf"/>
</dbReference>
<feature type="domain" description="IclR-ED" evidence="5">
    <location>
        <begin position="78"/>
        <end position="263"/>
    </location>
</feature>
<evidence type="ECO:0000259" key="4">
    <source>
        <dbReference type="PROSITE" id="PS51077"/>
    </source>
</evidence>
<accession>A0ABV6D4F8</accession>
<name>A0ABV6D4F8_9HYPH</name>
<comment type="caution">
    <text evidence="6">The sequence shown here is derived from an EMBL/GenBank/DDBJ whole genome shotgun (WGS) entry which is preliminary data.</text>
</comment>
<dbReference type="Gene3D" id="1.10.10.10">
    <property type="entry name" value="Winged helix-like DNA-binding domain superfamily/Winged helix DNA-binding domain"/>
    <property type="match status" value="1"/>
</dbReference>